<feature type="transmembrane region" description="Helical" evidence="5">
    <location>
        <begin position="20"/>
        <end position="44"/>
    </location>
</feature>
<keyword evidence="4 5" id="KW-0472">Membrane</keyword>
<feature type="domain" description="Major facilitator superfamily (MFS) profile" evidence="6">
    <location>
        <begin position="17"/>
        <end position="415"/>
    </location>
</feature>
<dbReference type="InterPro" id="IPR011701">
    <property type="entry name" value="MFS"/>
</dbReference>
<evidence type="ECO:0000256" key="2">
    <source>
        <dbReference type="ARBA" id="ARBA00022692"/>
    </source>
</evidence>
<keyword evidence="8" id="KW-1185">Reference proteome</keyword>
<comment type="subcellular location">
    <subcellularLocation>
        <location evidence="1">Cell membrane</location>
        <topology evidence="1">Multi-pass membrane protein</topology>
    </subcellularLocation>
</comment>
<dbReference type="Pfam" id="PF07690">
    <property type="entry name" value="MFS_1"/>
    <property type="match status" value="1"/>
</dbReference>
<dbReference type="EMBL" id="CP110615">
    <property type="protein sequence ID" value="UZJ24862.1"/>
    <property type="molecule type" value="Genomic_DNA"/>
</dbReference>
<dbReference type="RefSeq" id="WP_265382968.1">
    <property type="nucleotide sequence ID" value="NZ_CP110615.1"/>
</dbReference>
<keyword evidence="2 5" id="KW-0812">Transmembrane</keyword>
<evidence type="ECO:0000256" key="3">
    <source>
        <dbReference type="ARBA" id="ARBA00022989"/>
    </source>
</evidence>
<accession>A0ABY6NZP3</accession>
<keyword evidence="3 5" id="KW-1133">Transmembrane helix</keyword>
<evidence type="ECO:0000259" key="6">
    <source>
        <dbReference type="PROSITE" id="PS50850"/>
    </source>
</evidence>
<evidence type="ECO:0000256" key="5">
    <source>
        <dbReference type="SAM" id="Phobius"/>
    </source>
</evidence>
<feature type="transmembrane region" description="Helical" evidence="5">
    <location>
        <begin position="50"/>
        <end position="72"/>
    </location>
</feature>
<feature type="transmembrane region" description="Helical" evidence="5">
    <location>
        <begin position="177"/>
        <end position="197"/>
    </location>
</feature>
<organism evidence="7 8">
    <name type="scientific">Rhodococcus antarcticus</name>
    <dbReference type="NCBI Taxonomy" id="2987751"/>
    <lineage>
        <taxon>Bacteria</taxon>
        <taxon>Bacillati</taxon>
        <taxon>Actinomycetota</taxon>
        <taxon>Actinomycetes</taxon>
        <taxon>Mycobacteriales</taxon>
        <taxon>Nocardiaceae</taxon>
        <taxon>Rhodococcus</taxon>
    </lineage>
</organism>
<dbReference type="InterPro" id="IPR020846">
    <property type="entry name" value="MFS_dom"/>
</dbReference>
<sequence>MTTTATSTDLVDLQRRTVRLLVATQVAGGLGIGSAVSVSGLLALDLSGSQVWAGGGGTAVTLGAALVAVPLARLAGRRGRRFSLTLGWSVAAVGALLVVLAAVTSAFWLLLVGLLAFGSGNAANLQSRYTAIDLAPVTTRARDLSVVVWSTTVGSVVGPNLTGPGGALARGLGLPELAGPILFSLAGFVVAGVLVWVRMRPDPLLTAVASRAASLPVRPAGPALPASSALSTVARSPRAVLALATIIGSQAVMVSVMTMTPVQMKGHGATLTLVGLTISLHIAGMYGLSPVFGWLADRWGRVPVLLLGQGTLLLAALVAGTAGQSPWRLGLGLVLLGLGWSAGLISGSTLLAESVPDEARPGVQGTSDLLMNLVGAFGAAASGVVMAVLGFGGVNAVAAVIVLPVLLLAVRARRG</sequence>
<evidence type="ECO:0000313" key="7">
    <source>
        <dbReference type="EMBL" id="UZJ24862.1"/>
    </source>
</evidence>
<evidence type="ECO:0000256" key="1">
    <source>
        <dbReference type="ARBA" id="ARBA00004651"/>
    </source>
</evidence>
<proteinExistence type="predicted"/>
<evidence type="ECO:0000256" key="4">
    <source>
        <dbReference type="ARBA" id="ARBA00023136"/>
    </source>
</evidence>
<dbReference type="SUPFAM" id="SSF103473">
    <property type="entry name" value="MFS general substrate transporter"/>
    <property type="match status" value="1"/>
</dbReference>
<protein>
    <submittedName>
        <fullName evidence="7">MFS transporter</fullName>
    </submittedName>
</protein>
<gene>
    <name evidence="7" type="ORF">RHODO2019_17465</name>
</gene>
<dbReference type="PROSITE" id="PS50850">
    <property type="entry name" value="MFS"/>
    <property type="match status" value="1"/>
</dbReference>
<dbReference type="PANTHER" id="PTHR23534">
    <property type="entry name" value="MFS PERMEASE"/>
    <property type="match status" value="1"/>
</dbReference>
<feature type="transmembrane region" description="Helical" evidence="5">
    <location>
        <begin position="84"/>
        <end position="117"/>
    </location>
</feature>
<feature type="transmembrane region" description="Helical" evidence="5">
    <location>
        <begin position="394"/>
        <end position="412"/>
    </location>
</feature>
<evidence type="ECO:0000313" key="8">
    <source>
        <dbReference type="Proteomes" id="UP001164965"/>
    </source>
</evidence>
<dbReference type="Proteomes" id="UP001164965">
    <property type="component" value="Chromosome"/>
</dbReference>
<feature type="transmembrane region" description="Helical" evidence="5">
    <location>
        <begin position="271"/>
        <end position="295"/>
    </location>
</feature>
<feature type="transmembrane region" description="Helical" evidence="5">
    <location>
        <begin position="302"/>
        <end position="323"/>
    </location>
</feature>
<feature type="transmembrane region" description="Helical" evidence="5">
    <location>
        <begin position="239"/>
        <end position="259"/>
    </location>
</feature>
<reference evidence="7" key="1">
    <citation type="submission" date="2022-10" db="EMBL/GenBank/DDBJ databases">
        <title>Rhodococcus sp.75.</title>
        <authorList>
            <person name="Sun M."/>
        </authorList>
    </citation>
    <scope>NUCLEOTIDE SEQUENCE</scope>
    <source>
        <strain evidence="7">75</strain>
    </source>
</reference>
<dbReference type="InterPro" id="IPR036259">
    <property type="entry name" value="MFS_trans_sf"/>
</dbReference>
<dbReference type="Gene3D" id="1.20.1250.20">
    <property type="entry name" value="MFS general substrate transporter like domains"/>
    <property type="match status" value="1"/>
</dbReference>
<dbReference type="PANTHER" id="PTHR23534:SF1">
    <property type="entry name" value="MAJOR FACILITATOR SUPERFAMILY PROTEIN"/>
    <property type="match status" value="1"/>
</dbReference>
<name>A0ABY6NZP3_9NOCA</name>